<reference evidence="1 3" key="1">
    <citation type="submission" date="2016-11" db="EMBL/GenBank/DDBJ databases">
        <authorList>
            <person name="Klemetsen T."/>
        </authorList>
    </citation>
    <scope>NUCLEOTIDE SEQUENCE [LARGE SCALE GENOMIC DNA]</scope>
    <source>
        <strain evidence="1">MT 2528</strain>
    </source>
</reference>
<evidence type="ECO:0000313" key="1">
    <source>
        <dbReference type="EMBL" id="SGY85759.1"/>
    </source>
</evidence>
<dbReference type="OrthoDB" id="6401346at2"/>
<dbReference type="HOGENOM" id="CLU_2451359_0_0_6"/>
<dbReference type="KEGG" id="mvs:MVIS_1334"/>
<dbReference type="RefSeq" id="WP_045109666.1">
    <property type="nucleotide sequence ID" value="NZ_CAWQZC010000052.1"/>
</dbReference>
<dbReference type="Proteomes" id="UP000182660">
    <property type="component" value="Unassembled WGS sequence"/>
</dbReference>
<accession>A0A090IBT4</accession>
<organism evidence="2 4">
    <name type="scientific">Moritella viscosa</name>
    <dbReference type="NCBI Taxonomy" id="80854"/>
    <lineage>
        <taxon>Bacteria</taxon>
        <taxon>Pseudomonadati</taxon>
        <taxon>Pseudomonadota</taxon>
        <taxon>Gammaproteobacteria</taxon>
        <taxon>Alteromonadales</taxon>
        <taxon>Moritellaceae</taxon>
        <taxon>Moritella</taxon>
    </lineage>
</organism>
<reference evidence="2 4" key="2">
    <citation type="submission" date="2016-11" db="EMBL/GenBank/DDBJ databases">
        <authorList>
            <person name="Jaros S."/>
            <person name="Januszkiewicz K."/>
            <person name="Wedrychowicz H."/>
        </authorList>
    </citation>
    <scope>NUCLEOTIDE SEQUENCE [LARGE SCALE GENOMIC DNA]</scope>
    <source>
        <strain evidence="2">NVI 5450</strain>
    </source>
</reference>
<evidence type="ECO:0000313" key="3">
    <source>
        <dbReference type="Proteomes" id="UP000182660"/>
    </source>
</evidence>
<evidence type="ECO:0000313" key="4">
    <source>
        <dbReference type="Proteomes" id="UP000183794"/>
    </source>
</evidence>
<dbReference type="EMBL" id="FPLJ01000028">
    <property type="protein sequence ID" value="SGY85759.1"/>
    <property type="molecule type" value="Genomic_DNA"/>
</dbReference>
<dbReference type="STRING" id="80854.MVIS_1334"/>
<dbReference type="AlphaFoldDB" id="A0A090IBT4"/>
<dbReference type="PROSITE" id="PS51257">
    <property type="entry name" value="PROKAR_LIPOPROTEIN"/>
    <property type="match status" value="1"/>
</dbReference>
<dbReference type="PATRIC" id="fig|80854.5.peg.1416"/>
<dbReference type="EMBL" id="FPLD01000032">
    <property type="protein sequence ID" value="SGY88378.1"/>
    <property type="molecule type" value="Genomic_DNA"/>
</dbReference>
<sequence length="89" mass="10016">MKRFLLPSLAVVLTSACTVIEEPGHVLLTGANTKVQPVVIKQVIVQPVYQPNGYNANMAQSVLTKEQYNNIFRSPYTYPYRRDISTSDK</sequence>
<protein>
    <submittedName>
        <fullName evidence="2">Uncharacterized protein</fullName>
    </submittedName>
</protein>
<gene>
    <name evidence="1" type="ORF">MT2528_0905</name>
    <name evidence="2" type="ORF">NVI5450_0867</name>
</gene>
<proteinExistence type="predicted"/>
<evidence type="ECO:0000313" key="2">
    <source>
        <dbReference type="EMBL" id="SGY88378.1"/>
    </source>
</evidence>
<dbReference type="GeneID" id="61294648"/>
<dbReference type="Proteomes" id="UP000183794">
    <property type="component" value="Unassembled WGS sequence"/>
</dbReference>
<keyword evidence="3" id="KW-1185">Reference proteome</keyword>
<name>A0A090IBT4_9GAMM</name>